<name>A0AAW0I1R6_MYOGA</name>
<dbReference type="Proteomes" id="UP001488838">
    <property type="component" value="Unassembled WGS sequence"/>
</dbReference>
<protein>
    <submittedName>
        <fullName evidence="1">Uncharacterized protein</fullName>
    </submittedName>
</protein>
<keyword evidence="2" id="KW-1185">Reference proteome</keyword>
<dbReference type="EMBL" id="JBBHLL010000243">
    <property type="protein sequence ID" value="KAK7808254.1"/>
    <property type="molecule type" value="Genomic_DNA"/>
</dbReference>
<evidence type="ECO:0000313" key="2">
    <source>
        <dbReference type="Proteomes" id="UP001488838"/>
    </source>
</evidence>
<comment type="caution">
    <text evidence="1">The sequence shown here is derived from an EMBL/GenBank/DDBJ whole genome shotgun (WGS) entry which is preliminary data.</text>
</comment>
<sequence length="88" mass="9998">AQGTCGLENRDCRYQQRPYRTGYGFCTFPGMGGLKVSRVQEGKGRRASSFPVPAQAQYPLRSVPHRVETDPYIHSWLAPDPQYTFFGR</sequence>
<organism evidence="1 2">
    <name type="scientific">Myodes glareolus</name>
    <name type="common">Bank vole</name>
    <name type="synonym">Clethrionomys glareolus</name>
    <dbReference type="NCBI Taxonomy" id="447135"/>
    <lineage>
        <taxon>Eukaryota</taxon>
        <taxon>Metazoa</taxon>
        <taxon>Chordata</taxon>
        <taxon>Craniata</taxon>
        <taxon>Vertebrata</taxon>
        <taxon>Euteleostomi</taxon>
        <taxon>Mammalia</taxon>
        <taxon>Eutheria</taxon>
        <taxon>Euarchontoglires</taxon>
        <taxon>Glires</taxon>
        <taxon>Rodentia</taxon>
        <taxon>Myomorpha</taxon>
        <taxon>Muroidea</taxon>
        <taxon>Cricetidae</taxon>
        <taxon>Arvicolinae</taxon>
        <taxon>Myodes</taxon>
    </lineage>
</organism>
<evidence type="ECO:0000313" key="1">
    <source>
        <dbReference type="EMBL" id="KAK7808254.1"/>
    </source>
</evidence>
<accession>A0AAW0I1R6</accession>
<reference evidence="1 2" key="1">
    <citation type="journal article" date="2023" name="bioRxiv">
        <title>Conserved and derived expression patterns and positive selection on dental genes reveal complex evolutionary context of ever-growing rodent molars.</title>
        <authorList>
            <person name="Calamari Z.T."/>
            <person name="Song A."/>
            <person name="Cohen E."/>
            <person name="Akter M."/>
            <person name="Roy R.D."/>
            <person name="Hallikas O."/>
            <person name="Christensen M.M."/>
            <person name="Li P."/>
            <person name="Marangoni P."/>
            <person name="Jernvall J."/>
            <person name="Klein O.D."/>
        </authorList>
    </citation>
    <scope>NUCLEOTIDE SEQUENCE [LARGE SCALE GENOMIC DNA]</scope>
    <source>
        <strain evidence="1">V071</strain>
    </source>
</reference>
<dbReference type="AlphaFoldDB" id="A0AAW0I1R6"/>
<feature type="non-terminal residue" evidence="1">
    <location>
        <position position="1"/>
    </location>
</feature>
<gene>
    <name evidence="1" type="ORF">U0070_013936</name>
</gene>
<proteinExistence type="predicted"/>